<sequence length="627" mass="70097">MTTFGARIRDQFFALWRESGGPQGDESEAARQRLIAEVDALEAAPTTRLQGLSLSYFPTARFKQLRFVEAAQLDERVRGSFARPCAALPELAAVFVAPEEFSYHCFENIIGLDRLFAGLDATPIRFSQVRALAPEVTRARFEVSARLGARLAQLDTLGLFAPPRDPSRGGQRFIFHCAELATALAAALREALPGPLLRGFVHVNPVFRCNRFEPGDAAFAAHVDSPYYHRARHHVSKYTLLLYLTPGRGETPLAFAGGPVIREIEANTAFVFAQGLEHEGRPYVDGRKLFLRTELVFEDPQIEHAPGVAELFARACYLDGESVFSPELADFARQAYDRAAAAHWRGPPERVADERYLHKQFRGVHFVTNGYDYWFQRGTLARAECAALALLDLLNVWIGGKPFRELCASTVHAREGDDRSWIAALLREQEPPPERVFAGLNKSALFPEPEERLSSMGFPSSPDFSDPFPEDWDATRSPRVLEVYRGARRWAMRRIFAAPIVMLGKELFLDPDRFVVAGDKIHVLSRESLGPLHFAGAVFFEPADFVGVDVTLDALQPLVPPMSFHETDETLHLCCDLFRNSWMVSQSREKVPVPRVLDGTDVDPESTPWLHAAALDLARLRAETGEE</sequence>
<gene>
    <name evidence="1" type="ORF">POL58_15605</name>
</gene>
<organism evidence="1 2">
    <name type="scientific">Nannocystis radixulma</name>
    <dbReference type="NCBI Taxonomy" id="2995305"/>
    <lineage>
        <taxon>Bacteria</taxon>
        <taxon>Pseudomonadati</taxon>
        <taxon>Myxococcota</taxon>
        <taxon>Polyangia</taxon>
        <taxon>Nannocystales</taxon>
        <taxon>Nannocystaceae</taxon>
        <taxon>Nannocystis</taxon>
    </lineage>
</organism>
<comment type="caution">
    <text evidence="1">The sequence shown here is derived from an EMBL/GenBank/DDBJ whole genome shotgun (WGS) entry which is preliminary data.</text>
</comment>
<evidence type="ECO:0000313" key="2">
    <source>
        <dbReference type="Proteomes" id="UP001217838"/>
    </source>
</evidence>
<dbReference type="Proteomes" id="UP001217838">
    <property type="component" value="Unassembled WGS sequence"/>
</dbReference>
<dbReference type="EMBL" id="JAQNDN010000007">
    <property type="protein sequence ID" value="MDC0669177.1"/>
    <property type="molecule type" value="Genomic_DNA"/>
</dbReference>
<keyword evidence="2" id="KW-1185">Reference proteome</keyword>
<dbReference type="RefSeq" id="WP_271998865.1">
    <property type="nucleotide sequence ID" value="NZ_JAQNDN010000007.1"/>
</dbReference>
<proteinExistence type="predicted"/>
<name>A0ABT5B511_9BACT</name>
<reference evidence="1 2" key="1">
    <citation type="submission" date="2022-11" db="EMBL/GenBank/DDBJ databases">
        <title>Minimal conservation of predation-associated metabolite biosynthetic gene clusters underscores biosynthetic potential of Myxococcota including descriptions for ten novel species: Archangium lansinium sp. nov., Myxococcus landrumus sp. nov., Nannocystis bai.</title>
        <authorList>
            <person name="Ahearne A."/>
            <person name="Stevens C."/>
            <person name="Dowd S."/>
        </authorList>
    </citation>
    <scope>NUCLEOTIDE SEQUENCE [LARGE SCALE GENOMIC DNA]</scope>
    <source>
        <strain evidence="1 2">NCELM</strain>
    </source>
</reference>
<protein>
    <recommendedName>
        <fullName evidence="3">Fe2OG dioxygenase domain-containing protein</fullName>
    </recommendedName>
</protein>
<evidence type="ECO:0000313" key="1">
    <source>
        <dbReference type="EMBL" id="MDC0669177.1"/>
    </source>
</evidence>
<evidence type="ECO:0008006" key="3">
    <source>
        <dbReference type="Google" id="ProtNLM"/>
    </source>
</evidence>
<accession>A0ABT5B511</accession>